<feature type="region of interest" description="Disordered" evidence="2">
    <location>
        <begin position="57"/>
        <end position="102"/>
    </location>
</feature>
<keyword evidence="1" id="KW-0677">Repeat</keyword>
<dbReference type="EMBL" id="FUWY01000006">
    <property type="protein sequence ID" value="SJZ89598.1"/>
    <property type="molecule type" value="Genomic_DNA"/>
</dbReference>
<dbReference type="PANTHER" id="PTHR32305:SF15">
    <property type="entry name" value="PROTEIN RHSA-RELATED"/>
    <property type="match status" value="1"/>
</dbReference>
<feature type="compositionally biased region" description="Low complexity" evidence="2">
    <location>
        <begin position="88"/>
        <end position="102"/>
    </location>
</feature>
<evidence type="ECO:0000313" key="5">
    <source>
        <dbReference type="EMBL" id="SJZ89598.1"/>
    </source>
</evidence>
<dbReference type="Gene3D" id="3.10.350.10">
    <property type="entry name" value="LysM domain"/>
    <property type="match status" value="1"/>
</dbReference>
<feature type="compositionally biased region" description="Polar residues" evidence="2">
    <location>
        <begin position="75"/>
        <end position="84"/>
    </location>
</feature>
<evidence type="ECO:0000259" key="4">
    <source>
        <dbReference type="PROSITE" id="PS51782"/>
    </source>
</evidence>
<protein>
    <submittedName>
        <fullName evidence="5">YD repeat-containing protein</fullName>
    </submittedName>
</protein>
<dbReference type="NCBIfam" id="TIGR03696">
    <property type="entry name" value="Rhs_assc_core"/>
    <property type="match status" value="1"/>
</dbReference>
<keyword evidence="6" id="KW-1185">Reference proteome</keyword>
<evidence type="ECO:0000256" key="1">
    <source>
        <dbReference type="ARBA" id="ARBA00022737"/>
    </source>
</evidence>
<dbReference type="InterPro" id="IPR050708">
    <property type="entry name" value="T6SS_VgrG/RHS"/>
</dbReference>
<dbReference type="Pfam" id="PF01476">
    <property type="entry name" value="LysM"/>
    <property type="match status" value="1"/>
</dbReference>
<evidence type="ECO:0000256" key="2">
    <source>
        <dbReference type="SAM" id="MobiDB-lite"/>
    </source>
</evidence>
<proteinExistence type="predicted"/>
<feature type="chain" id="PRO_5038399298" evidence="3">
    <location>
        <begin position="26"/>
        <end position="2892"/>
    </location>
</feature>
<dbReference type="PANTHER" id="PTHR32305">
    <property type="match status" value="1"/>
</dbReference>
<gene>
    <name evidence="5" type="ORF">SAMN02745191_1965</name>
</gene>
<organism evidence="5 6">
    <name type="scientific">Anaerorhabdus furcosa</name>
    <dbReference type="NCBI Taxonomy" id="118967"/>
    <lineage>
        <taxon>Bacteria</taxon>
        <taxon>Bacillati</taxon>
        <taxon>Bacillota</taxon>
        <taxon>Erysipelotrichia</taxon>
        <taxon>Erysipelotrichales</taxon>
        <taxon>Erysipelotrichaceae</taxon>
        <taxon>Anaerorhabdus</taxon>
    </lineage>
</organism>
<feature type="domain" description="LysM" evidence="4">
    <location>
        <begin position="672"/>
        <end position="715"/>
    </location>
</feature>
<dbReference type="InterPro" id="IPR022385">
    <property type="entry name" value="Rhs_assc_core"/>
</dbReference>
<dbReference type="InterPro" id="IPR031325">
    <property type="entry name" value="RHS_repeat"/>
</dbReference>
<dbReference type="RefSeq" id="WP_078712369.1">
    <property type="nucleotide sequence ID" value="NZ_FUWY01000006.1"/>
</dbReference>
<feature type="compositionally biased region" description="Low complexity" evidence="2">
    <location>
        <begin position="61"/>
        <end position="73"/>
    </location>
</feature>
<evidence type="ECO:0000256" key="3">
    <source>
        <dbReference type="SAM" id="SignalP"/>
    </source>
</evidence>
<dbReference type="InterPro" id="IPR018392">
    <property type="entry name" value="LysM"/>
</dbReference>
<evidence type="ECO:0000313" key="6">
    <source>
        <dbReference type="Proteomes" id="UP000243297"/>
    </source>
</evidence>
<sequence>MNKKIIKWIKVGFVVSMFLSQFQMGAVAVKAELNKVQLKSTTGTAMLIPTLGNKESRIEAQETPETEIPIEPTSDPVSTPSVDSTDVPIPTSEPTPETTQIPVTTPVSTIPIETPLTEENHSFSMVLPQATLVDKDNEIIEKRTENTKTYQIDEKTFVTDVYFEPVHKEIEGQFEEIDLTLQTPPTTYSLIDQTKFAINGEGYYDIAFYRDEERLARITNEGGFSLEMKLPESNTSDIRMDGNTIQYFNVKEGIDVLYSLSSTKVKSNVLLTKPLNSNRIAEVIDIGDLEFRQEGTTIYLEKEGEVEFVIETPYLMDNVGVTSEQLTLEVIRLSSTEIEVTTIFDQNWVNAEERAFPIAIDPIITPRSNQTVDVTTSTVRSWGGMPIQMTNTPVGRTKGGDEIGIGRTIAHFVMPNIGTGMEIVSASLQMYKYEGSTTNSGINVYSRPYIDPMSTGLNFNNCLNGATLESSLSNSVLNSTGYKSFDVTKHTQDLYTGVNKTLILVAQNEDTNIEPSRFYTEGNAERPKVSITYRLAYDVNPETDINTMDARLRLFSTGLGKLDAVSIDGLAKPKSKISFDLVKLDESGNKLATTTQVSAKDDDKERLFYVDPIYKTNPRTGVQEILVEKVNYTTDYVEASTFDELDTFYTFKMKVEVGSETNTEDVYSDKFMKHEAKLGETLASLSSYYGVTVEQILLDNNTTSKVIKEGDVVLIRVPTNSPKINENDVLPPLMFEEYTAEYKYRGPVCLYGCYAGDPINTGSGNYYHENTDFTINDYKEIPFKRFYNSLGELISTSFGNGFSSNYDQFVFYDKKNNLLYFTGDGKVYEFRNNGSGFDKDLDNPYNIEIQDNKVTLTEEKTKQKIFFDETGTLTKIEELNGHFTEVIYDDYFHMTTLNIDNQKEVLFEYNTKNLVSKITLPDGSFVSYEYNDKNQMTQFMDTEGYIEKYTYDDQGRVSEIIDEDGFSLGRNTYDQKNRVISQMDGEDKIMTFAYGNKETSVTDAEGNTVIYGIDDYNRVIELRYDDGTKQINEYSQNKNQLLSITNELGEVSSYEYNEFGYVSKQVDFDGSVTLFETDKNGNITHQVYPNQTEEWSTYDGVGNKLSFTDIYGKTEFFTYDTENRMTSKTDERGNTERYTYEGNQIKTYTNKLGLTTTYIYNDLGYVTKEEDNQGRSTTYELDTKGNVLKKKDSYGAVEAYVYDGQGHVIRYTNPLGAVTESTYDSMGNVLSTTQNGLTETTIYNQQGQKVSFTDTLGNIETYEYDSKNRLVKTSDIRGNESKNVYDDAGNIIETIDQRGNSTKTIYKNGLARKTMDGYGQETSFEYDASNRIIKTIYPTGEVIQNEYNDKGQLVKTVSSKGIITESVFDEFGQVIETITNGKSVKSEYNALGQLTKSTNALGQSTSYIYDSYGNQVEVIDPKGNRTKTVYDKNNRVIETMNALGYSVKKEYDLNGNVTKEIDELGNITETTYDIYSRLIEEKDAEGYITTTKYNAKGQVSEVISARNVVTNYAYNQFGDNTTITMEGVVVSQKEIDQFGNVIREKTLDRDSTTEYNQMNQVTKTINNLTGLIEERSYTTTGNLNSVSNSAGQSTVYAYDTYNQLIQTTNAMNQVETNEYNEEGQVVRKVGFDGIETTTRYNELNQVSSTTSKGINTSYEYDEVGNKIKETRGSFSTEFDYDENNRLIKTTDALGFIDEIDYDAKGQIISKTDKNGNITSYTYDKNGNQISVTDPRGNTTSTLYDSEGNVVQVTDALGNTTTSEYNAFGQTVKTVDQLNFLVEYVYNDKQQNIQINYPYGFHHKFVYDEAGRVIEEIDSNESSKLTTYDQLGNAITKTDGNGNTTTFVYDALNRIIKEEKPNGLLVETVYDNQGNIVQQIEDGIIIEENEYNNYNQQITSINAMKQEKHIVYDVLGRISKSIDFDGIETSFVYDELGQVLTQTQNNQIITSFTYDGSGNLLTQSINGFLQKENSYDENNNIIEESKQGVTTQSTYDERNAVIEISLNGNQLYNYSYDERGYQTEVKDKDGHVASQKFDYFGNVISSTDTLGNEIKYDYDGEKNLVKVQDPSGRVVNYKVDGNNNVIEKKINDDKIATSVYDESNNLIEYTDENGFKETFAYDHQGNQIELIKPNGTVITTKYNELNQVIQITTGSDTIKKEYDLRGNLVSTTNNQGTETRVVDDLNRITEVKDVKGNRTTYQLDSFGNQTEITYAEGTVITKEYNDFNQLITIERNHELEARYTYDVNRFVDKIIQGNGVVVELETDIYGRLLKKETKSNGSLIERFKFTYDSENNLLSEEITTPTENYTNTYTYDENNELKTSSKMIDGERVEVEYNYSIFGNRIQKSKSGDVSYNYNEKNQLTSMTSKEGETKYTYDTNGNVKSKMDAAGVVTNYTYDSFNRLVKVNQGKTETTYTYDGNGNRLTESVQDTTVIHDESTNTLYKNYTVNQLKGILARKENEDTFEAMREQVLLINKNKGCKVINKKLMQEAETQNTSSMTSYVPQITTFINDVTQEYTEVLVEKSPTQTRSYSYGVSRISDGTIYYQTSRNDSVTSITNQEGKDTESYNYSDYGIADSLGFGYNGERRDITGLIYLRNRTYDATSGRFLQLDTYLGEKDSIITQNRSIAFNNNPYKYIDKGGNRAAYPGENGGVSNPPTNVCLVPPPTNKALGNILSGSVIGGTTNLLNPQNMKNQSENNLNAMLIGNFICPDTGKNKISSYSIFDQNVEKTFGKGHINNQGLLNDTIINGFSLAENGCAYISIYNLFVTKGIRKNISEIILMAAKVIFNNTIIENKGLNIYEIKSILDNFDVKTRVSKRTDWFFDLKKGHNIVSAVFLGVSAHAMYINKDGITSTIYNSIDYDTISISNSKIFSYFKDNLYNIEYNIEVN</sequence>
<dbReference type="SMART" id="SM00257">
    <property type="entry name" value="LysM"/>
    <property type="match status" value="1"/>
</dbReference>
<dbReference type="Gene3D" id="2.180.10.10">
    <property type="entry name" value="RHS repeat-associated core"/>
    <property type="match status" value="6"/>
</dbReference>
<dbReference type="PROSITE" id="PS51782">
    <property type="entry name" value="LYSM"/>
    <property type="match status" value="1"/>
</dbReference>
<accession>A0A1T4PFL0</accession>
<dbReference type="InterPro" id="IPR006530">
    <property type="entry name" value="YD"/>
</dbReference>
<dbReference type="Pfam" id="PF25023">
    <property type="entry name" value="TEN_YD-shell"/>
    <property type="match status" value="3"/>
</dbReference>
<dbReference type="Pfam" id="PF05593">
    <property type="entry name" value="RHS_repeat"/>
    <property type="match status" value="4"/>
</dbReference>
<dbReference type="Pfam" id="PF20148">
    <property type="entry name" value="DUF6531"/>
    <property type="match status" value="1"/>
</dbReference>
<dbReference type="InterPro" id="IPR056823">
    <property type="entry name" value="TEN-like_YD-shell"/>
</dbReference>
<dbReference type="OrthoDB" id="6225685at2"/>
<keyword evidence="3" id="KW-0732">Signal</keyword>
<dbReference type="InterPro" id="IPR036779">
    <property type="entry name" value="LysM_dom_sf"/>
</dbReference>
<dbReference type="STRING" id="118967.SAMN02745191_1965"/>
<dbReference type="InterPro" id="IPR045351">
    <property type="entry name" value="DUF6531"/>
</dbReference>
<dbReference type="NCBIfam" id="TIGR01643">
    <property type="entry name" value="YD_repeat_2x"/>
    <property type="match status" value="14"/>
</dbReference>
<reference evidence="6" key="1">
    <citation type="submission" date="2017-02" db="EMBL/GenBank/DDBJ databases">
        <authorList>
            <person name="Varghese N."/>
            <person name="Submissions S."/>
        </authorList>
    </citation>
    <scope>NUCLEOTIDE SEQUENCE [LARGE SCALE GENOMIC DNA]</scope>
    <source>
        <strain evidence="6">ATCC 25662</strain>
    </source>
</reference>
<dbReference type="CDD" id="cd00118">
    <property type="entry name" value="LysM"/>
    <property type="match status" value="1"/>
</dbReference>
<name>A0A1T4PFL0_9FIRM</name>
<feature type="signal peptide" evidence="3">
    <location>
        <begin position="1"/>
        <end position="25"/>
    </location>
</feature>
<dbReference type="Proteomes" id="UP000243297">
    <property type="component" value="Unassembled WGS sequence"/>
</dbReference>